<evidence type="ECO:0000313" key="3">
    <source>
        <dbReference type="EMBL" id="ANB77349.1"/>
    </source>
</evidence>
<dbReference type="RefSeq" id="WP_063500539.1">
    <property type="nucleotide sequence ID" value="NZ_CP014579.1"/>
</dbReference>
<evidence type="ECO:0000256" key="1">
    <source>
        <dbReference type="SAM" id="MobiDB-lite"/>
    </source>
</evidence>
<dbReference type="KEGG" id="buz:AYM40_35325"/>
<dbReference type="AlphaFoldDB" id="A0A160FVG7"/>
<reference evidence="3 4" key="1">
    <citation type="journal article" date="2016" name="Gene">
        <title>PacBio SMRT assembly of a complex multi-replicon genome reveals chlorocatechol degradative operon in a region of genome plasticity.</title>
        <authorList>
            <person name="Ricker N."/>
            <person name="Shen S.Y."/>
            <person name="Goordial J."/>
            <person name="Jin S."/>
            <person name="Fulthorpe R.R."/>
        </authorList>
    </citation>
    <scope>NUCLEOTIDE SEQUENCE [LARGE SCALE GENOMIC DNA]</scope>
    <source>
        <strain evidence="3 4">OLGA172</strain>
    </source>
</reference>
<dbReference type="STRING" id="1804984.AYM40_35325"/>
<feature type="compositionally biased region" description="Basic and acidic residues" evidence="1">
    <location>
        <begin position="54"/>
        <end position="93"/>
    </location>
</feature>
<organism evidence="3 4">
    <name type="scientific">Paraburkholderia phytofirmans OLGA172</name>
    <dbReference type="NCBI Taxonomy" id="1417228"/>
    <lineage>
        <taxon>Bacteria</taxon>
        <taxon>Pseudomonadati</taxon>
        <taxon>Pseudomonadota</taxon>
        <taxon>Betaproteobacteria</taxon>
        <taxon>Burkholderiales</taxon>
        <taxon>Burkholderiaceae</taxon>
        <taxon>Paraburkholderia</taxon>
    </lineage>
</organism>
<keyword evidence="4" id="KW-1185">Reference proteome</keyword>
<dbReference type="EMBL" id="CP014579">
    <property type="protein sequence ID" value="ANB77349.1"/>
    <property type="molecule type" value="Genomic_DNA"/>
</dbReference>
<dbReference type="Proteomes" id="UP000076852">
    <property type="component" value="Chromosome 2"/>
</dbReference>
<sequence length="109" mass="12468">MHDIAYKLAAVAALAFSFAGTASAQTNWDATHPRRVEVNHRLANQDRRIHQEVREGDMSHAEAARLHRDDHQIRQEERDMASQDGSHITRRENYALNQQENRVSGQIGQ</sequence>
<dbReference type="OrthoDB" id="7510069at2"/>
<feature type="signal peptide" evidence="2">
    <location>
        <begin position="1"/>
        <end position="24"/>
    </location>
</feature>
<keyword evidence="2" id="KW-0732">Signal</keyword>
<feature type="chain" id="PRO_5007814018" description="Lipoprotein" evidence="2">
    <location>
        <begin position="25"/>
        <end position="109"/>
    </location>
</feature>
<gene>
    <name evidence="3" type="ORF">AYM40_35325</name>
</gene>
<evidence type="ECO:0008006" key="5">
    <source>
        <dbReference type="Google" id="ProtNLM"/>
    </source>
</evidence>
<protein>
    <recommendedName>
        <fullName evidence="5">Lipoprotein</fullName>
    </recommendedName>
</protein>
<evidence type="ECO:0000256" key="2">
    <source>
        <dbReference type="SAM" id="SignalP"/>
    </source>
</evidence>
<evidence type="ECO:0000313" key="4">
    <source>
        <dbReference type="Proteomes" id="UP000076852"/>
    </source>
</evidence>
<name>A0A160FVG7_9BURK</name>
<feature type="region of interest" description="Disordered" evidence="1">
    <location>
        <begin position="54"/>
        <end position="109"/>
    </location>
</feature>
<feature type="compositionally biased region" description="Polar residues" evidence="1">
    <location>
        <begin position="95"/>
        <end position="109"/>
    </location>
</feature>
<accession>A0A160FVG7</accession>
<proteinExistence type="predicted"/>